<evidence type="ECO:0000313" key="2">
    <source>
        <dbReference type="Proteomes" id="UP000689195"/>
    </source>
</evidence>
<protein>
    <submittedName>
        <fullName evidence="1">Uncharacterized protein</fullName>
    </submittedName>
</protein>
<organism evidence="1 2">
    <name type="scientific">Paramecium pentaurelia</name>
    <dbReference type="NCBI Taxonomy" id="43138"/>
    <lineage>
        <taxon>Eukaryota</taxon>
        <taxon>Sar</taxon>
        <taxon>Alveolata</taxon>
        <taxon>Ciliophora</taxon>
        <taxon>Intramacronucleata</taxon>
        <taxon>Oligohymenophorea</taxon>
        <taxon>Peniculida</taxon>
        <taxon>Parameciidae</taxon>
        <taxon>Paramecium</taxon>
    </lineage>
</organism>
<keyword evidence="2" id="KW-1185">Reference proteome</keyword>
<sequence length="86" mass="9478">MFSFASSTDLKLKKVHLQKATAKGDWGKEKSKVTGKYYPTNSYCINQCTAAGGQNCGTSKIVCCDSRLCFDNEECIEELYIDGCDS</sequence>
<evidence type="ECO:0000313" key="1">
    <source>
        <dbReference type="EMBL" id="CAD8174975.1"/>
    </source>
</evidence>
<reference evidence="1" key="1">
    <citation type="submission" date="2021-01" db="EMBL/GenBank/DDBJ databases">
        <authorList>
            <consortium name="Genoscope - CEA"/>
            <person name="William W."/>
        </authorList>
    </citation>
    <scope>NUCLEOTIDE SEQUENCE</scope>
</reference>
<gene>
    <name evidence="1" type="ORF">PPENT_87.1.T0620090</name>
</gene>
<dbReference type="EMBL" id="CAJJDO010000062">
    <property type="protein sequence ID" value="CAD8174975.1"/>
    <property type="molecule type" value="Genomic_DNA"/>
</dbReference>
<proteinExistence type="predicted"/>
<comment type="caution">
    <text evidence="1">The sequence shown here is derived from an EMBL/GenBank/DDBJ whole genome shotgun (WGS) entry which is preliminary data.</text>
</comment>
<dbReference type="AlphaFoldDB" id="A0A8S1VF19"/>
<accession>A0A8S1VF19</accession>
<name>A0A8S1VF19_9CILI</name>
<dbReference type="Proteomes" id="UP000689195">
    <property type="component" value="Unassembled WGS sequence"/>
</dbReference>